<evidence type="ECO:0000313" key="1">
    <source>
        <dbReference type="EMBL" id="SAL32690.1"/>
    </source>
</evidence>
<name>A0A158GMR5_CABSO</name>
<proteinExistence type="predicted"/>
<dbReference type="SUPFAM" id="SSF51735">
    <property type="entry name" value="NAD(P)-binding Rossmann-fold domains"/>
    <property type="match status" value="1"/>
</dbReference>
<accession>A0A158GMR5</accession>
<evidence type="ECO:0000313" key="2">
    <source>
        <dbReference type="Proteomes" id="UP000054893"/>
    </source>
</evidence>
<gene>
    <name evidence="1" type="ORF">AWB64_03035</name>
</gene>
<dbReference type="InterPro" id="IPR036291">
    <property type="entry name" value="NAD(P)-bd_dom_sf"/>
</dbReference>
<dbReference type="Gene3D" id="3.40.50.10860">
    <property type="entry name" value="Leucine Dehydrogenase, chain A, domain 1"/>
    <property type="match status" value="1"/>
</dbReference>
<reference evidence="1 2" key="1">
    <citation type="submission" date="2016-01" db="EMBL/GenBank/DDBJ databases">
        <authorList>
            <person name="Oliw E.H."/>
        </authorList>
    </citation>
    <scope>NUCLEOTIDE SEQUENCE [LARGE SCALE GENOMIC DNA]</scope>
    <source>
        <strain evidence="1">LMG 22029</strain>
    </source>
</reference>
<sequence>MSASAKYQAAPSPTFYFIGVTTAQSSIMRVFPEWAKHLGLGDVEIKGIDFQPHAAPEAYREAVEFLKHDPMSVGALVTTHKIDLYAACKDLFDVIDPTARIMGETSCLSKQDGKFICHAKDPITSGLSLDGFLPANHFANTGAEVFSMGAGGSTIALTWHLMQKARGANRPSKVIVSNRSAGRLEEIERIHRELEFDVPCEYVVAPRPEDNDAVLARLSPGALVINATGLGKDAPGSPLSNAATFPERAVVWDLNYRGDLVFLDQARAQETARKLQIEDGWTYFIYGWTRVIAEVFHVEIPVSGPGFDEISRIAAQAGKPAPAKTV</sequence>
<dbReference type="RefSeq" id="WP_060856206.1">
    <property type="nucleotide sequence ID" value="NZ_FCOC02000008.1"/>
</dbReference>
<dbReference type="OrthoDB" id="8990234at2"/>
<dbReference type="Gene3D" id="3.40.50.720">
    <property type="entry name" value="NAD(P)-binding Rossmann-like Domain"/>
    <property type="match status" value="1"/>
</dbReference>
<dbReference type="EMBL" id="FCOC02000008">
    <property type="protein sequence ID" value="SAL32690.1"/>
    <property type="molecule type" value="Genomic_DNA"/>
</dbReference>
<organism evidence="1 2">
    <name type="scientific">Caballeronia sordidicola</name>
    <name type="common">Burkholderia sordidicola</name>
    <dbReference type="NCBI Taxonomy" id="196367"/>
    <lineage>
        <taxon>Bacteria</taxon>
        <taxon>Pseudomonadati</taxon>
        <taxon>Pseudomonadota</taxon>
        <taxon>Betaproteobacteria</taxon>
        <taxon>Burkholderiales</taxon>
        <taxon>Burkholderiaceae</taxon>
        <taxon>Caballeronia</taxon>
    </lineage>
</organism>
<dbReference type="AlphaFoldDB" id="A0A158GMR5"/>
<protein>
    <submittedName>
        <fullName evidence="1">Shikimate 5-dehydrogenase</fullName>
    </submittedName>
</protein>
<dbReference type="Proteomes" id="UP000054893">
    <property type="component" value="Unassembled WGS sequence"/>
</dbReference>